<sequence>MNMEPELTESYAYGIVTPSKPPIPLPLQLPPPSRIYYPAGEQIDSQNSVTFLGLAQPPQGGGGSTYNRRARAKSGLAGLFVCVDVVCRCMYNGYNQILILVLHELASNLFPINFLYIDIPHSHLDCSNSSDVVLFIRCESQRTG</sequence>
<protein>
    <submittedName>
        <fullName evidence="1">Uncharacterized protein</fullName>
    </submittedName>
</protein>
<accession>A0ABP1Q4N6</accession>
<evidence type="ECO:0000313" key="1">
    <source>
        <dbReference type="EMBL" id="CAL8089158.1"/>
    </source>
</evidence>
<name>A0ABP1Q4N6_9HEXA</name>
<proteinExistence type="predicted"/>
<reference evidence="1 2" key="1">
    <citation type="submission" date="2024-08" db="EMBL/GenBank/DDBJ databases">
        <authorList>
            <person name="Cucini C."/>
            <person name="Frati F."/>
        </authorList>
    </citation>
    <scope>NUCLEOTIDE SEQUENCE [LARGE SCALE GENOMIC DNA]</scope>
</reference>
<keyword evidence="2" id="KW-1185">Reference proteome</keyword>
<comment type="caution">
    <text evidence="1">The sequence shown here is derived from an EMBL/GenBank/DDBJ whole genome shotgun (WGS) entry which is preliminary data.</text>
</comment>
<evidence type="ECO:0000313" key="2">
    <source>
        <dbReference type="Proteomes" id="UP001642540"/>
    </source>
</evidence>
<gene>
    <name evidence="1" type="ORF">ODALV1_LOCUS7283</name>
</gene>
<organism evidence="1 2">
    <name type="scientific">Orchesella dallaii</name>
    <dbReference type="NCBI Taxonomy" id="48710"/>
    <lineage>
        <taxon>Eukaryota</taxon>
        <taxon>Metazoa</taxon>
        <taxon>Ecdysozoa</taxon>
        <taxon>Arthropoda</taxon>
        <taxon>Hexapoda</taxon>
        <taxon>Collembola</taxon>
        <taxon>Entomobryomorpha</taxon>
        <taxon>Entomobryoidea</taxon>
        <taxon>Orchesellidae</taxon>
        <taxon>Orchesellinae</taxon>
        <taxon>Orchesella</taxon>
    </lineage>
</organism>
<dbReference type="Proteomes" id="UP001642540">
    <property type="component" value="Unassembled WGS sequence"/>
</dbReference>
<dbReference type="EMBL" id="CAXLJM020000023">
    <property type="protein sequence ID" value="CAL8089158.1"/>
    <property type="molecule type" value="Genomic_DNA"/>
</dbReference>